<dbReference type="Proteomes" id="UP000000560">
    <property type="component" value="Chromosome V"/>
</dbReference>
<dbReference type="PANTHER" id="PTHR43130:SF15">
    <property type="entry name" value="THIJ_PFPI FAMILY PROTEIN (AFU_ORTHOLOGUE AFUA_5G14240)"/>
    <property type="match status" value="1"/>
</dbReference>
<dbReference type="Pfam" id="PF01965">
    <property type="entry name" value="DJ-1_PfpI"/>
    <property type="match status" value="1"/>
</dbReference>
<evidence type="ECO:0000259" key="2">
    <source>
        <dbReference type="Pfam" id="PF01965"/>
    </source>
</evidence>
<dbReference type="InterPro" id="IPR052158">
    <property type="entry name" value="INH-QAR"/>
</dbReference>
<dbReference type="AlphaFoldDB" id="Q5AT53"/>
<dbReference type="OMA" id="MEYEWHE"/>
<dbReference type="HOGENOM" id="CLU_000445_44_8_1"/>
<reference evidence="4" key="1">
    <citation type="journal article" date="2005" name="Nature">
        <title>Sequencing of Aspergillus nidulans and comparative analysis with A. fumigatus and A. oryzae.</title>
        <authorList>
            <person name="Galagan J.E."/>
            <person name="Calvo S.E."/>
            <person name="Cuomo C."/>
            <person name="Ma L.J."/>
            <person name="Wortman J.R."/>
            <person name="Batzoglou S."/>
            <person name="Lee S.I."/>
            <person name="Basturkmen M."/>
            <person name="Spevak C.C."/>
            <person name="Clutterbuck J."/>
            <person name="Kapitonov V."/>
            <person name="Jurka J."/>
            <person name="Scazzocchio C."/>
            <person name="Farman M."/>
            <person name="Butler J."/>
            <person name="Purcell S."/>
            <person name="Harris S."/>
            <person name="Braus G.H."/>
            <person name="Draht O."/>
            <person name="Busch S."/>
            <person name="D'Enfert C."/>
            <person name="Bouchier C."/>
            <person name="Goldman G.H."/>
            <person name="Bell-Pedersen D."/>
            <person name="Griffiths-Jones S."/>
            <person name="Doonan J.H."/>
            <person name="Yu J."/>
            <person name="Vienken K."/>
            <person name="Pain A."/>
            <person name="Freitag M."/>
            <person name="Selker E.U."/>
            <person name="Archer D.B."/>
            <person name="Penalva M.A."/>
            <person name="Oakley B.R."/>
            <person name="Momany M."/>
            <person name="Tanaka T."/>
            <person name="Kumagai T."/>
            <person name="Asai K."/>
            <person name="Machida M."/>
            <person name="Nierman W.C."/>
            <person name="Denning D.W."/>
            <person name="Caddick M."/>
            <person name="Hynes M."/>
            <person name="Paoletti M."/>
            <person name="Fischer R."/>
            <person name="Miller B."/>
            <person name="Dyer P."/>
            <person name="Sachs M.S."/>
            <person name="Osmani S.A."/>
            <person name="Birren B.W."/>
        </authorList>
    </citation>
    <scope>NUCLEOTIDE SEQUENCE [LARGE SCALE GENOMIC DNA]</scope>
    <source>
        <strain evidence="4">FGSC A4 / ATCC 38163 / CBS 112.46 / NRRL 194 / M139</strain>
    </source>
</reference>
<dbReference type="eggNOG" id="ENOG502S46I">
    <property type="taxonomic scope" value="Eukaryota"/>
</dbReference>
<sequence length="284" mass="30974">MGAVIVRAVICLVCLAWPGATAQGAPSLSYLSKVTDLVLNHEPDPLTLSPTPSPSLTFTLPPTIVPNPPTKYGVVLFPAFEMLDVFGPLEVLSWAARLHEKLDLYLLAETLDPVTTQPQSAAMNTFNSSFFPTVNPTHTFDDNPELDVLIVPGGLGTRNPNMDRTLQFISSTYPRVQYLITVCTGSALVAQTGILDGRRATTNKASWDSVIVNGPNTTWVPEARWVVDGNIWTSSGISAGIDATLAFVAELYGKENATVISEYMEYEWHEDSDWDPYAEIWGVV</sequence>
<keyword evidence="4" id="KW-1185">Reference proteome</keyword>
<evidence type="ECO:0000313" key="4">
    <source>
        <dbReference type="Proteomes" id="UP000000560"/>
    </source>
</evidence>
<dbReference type="Gene3D" id="3.40.50.880">
    <property type="match status" value="1"/>
</dbReference>
<protein>
    <submittedName>
        <fullName evidence="3">ThiJ/PfpI family protein (AFU_orthologue AFUA_5G14240)</fullName>
    </submittedName>
</protein>
<keyword evidence="1" id="KW-0732">Signal</keyword>
<evidence type="ECO:0000256" key="1">
    <source>
        <dbReference type="SAM" id="SignalP"/>
    </source>
</evidence>
<dbReference type="EMBL" id="BN001305">
    <property type="protein sequence ID" value="CBF80731.1"/>
    <property type="molecule type" value="Genomic_DNA"/>
</dbReference>
<organism evidence="3 4">
    <name type="scientific">Emericella nidulans (strain FGSC A4 / ATCC 38163 / CBS 112.46 / NRRL 194 / M139)</name>
    <name type="common">Aspergillus nidulans</name>
    <dbReference type="NCBI Taxonomy" id="227321"/>
    <lineage>
        <taxon>Eukaryota</taxon>
        <taxon>Fungi</taxon>
        <taxon>Dikarya</taxon>
        <taxon>Ascomycota</taxon>
        <taxon>Pezizomycotina</taxon>
        <taxon>Eurotiomycetes</taxon>
        <taxon>Eurotiomycetidae</taxon>
        <taxon>Eurotiales</taxon>
        <taxon>Aspergillaceae</taxon>
        <taxon>Aspergillus</taxon>
        <taxon>Aspergillus subgen. Nidulantes</taxon>
    </lineage>
</organism>
<reference evidence="4" key="2">
    <citation type="journal article" date="2009" name="Fungal Genet. Biol.">
        <title>The 2008 update of the Aspergillus nidulans genome annotation: a community effort.</title>
        <authorList>
            <person name="Wortman J.R."/>
            <person name="Gilsenan J.M."/>
            <person name="Joardar V."/>
            <person name="Deegan J."/>
            <person name="Clutterbuck J."/>
            <person name="Andersen M.R."/>
            <person name="Archer D."/>
            <person name="Bencina M."/>
            <person name="Braus G."/>
            <person name="Coutinho P."/>
            <person name="von Dohren H."/>
            <person name="Doonan J."/>
            <person name="Driessen A.J."/>
            <person name="Durek P."/>
            <person name="Espeso E."/>
            <person name="Fekete E."/>
            <person name="Flipphi M."/>
            <person name="Estrada C.G."/>
            <person name="Geysens S."/>
            <person name="Goldman G."/>
            <person name="de Groot P.W."/>
            <person name="Hansen K."/>
            <person name="Harris S.D."/>
            <person name="Heinekamp T."/>
            <person name="Helmstaedt K."/>
            <person name="Henrissat B."/>
            <person name="Hofmann G."/>
            <person name="Homan T."/>
            <person name="Horio T."/>
            <person name="Horiuchi H."/>
            <person name="James S."/>
            <person name="Jones M."/>
            <person name="Karaffa L."/>
            <person name="Karanyi Z."/>
            <person name="Kato M."/>
            <person name="Keller N."/>
            <person name="Kelly D.E."/>
            <person name="Kiel J.A."/>
            <person name="Kim J.M."/>
            <person name="van der Klei I.J."/>
            <person name="Klis F.M."/>
            <person name="Kovalchuk A."/>
            <person name="Krasevec N."/>
            <person name="Kubicek C.P."/>
            <person name="Liu B."/>
            <person name="Maccabe A."/>
            <person name="Meyer V."/>
            <person name="Mirabito P."/>
            <person name="Miskei M."/>
            <person name="Mos M."/>
            <person name="Mullins J."/>
            <person name="Nelson D.R."/>
            <person name="Nielsen J."/>
            <person name="Oakley B.R."/>
            <person name="Osmani S.A."/>
            <person name="Pakula T."/>
            <person name="Paszewski A."/>
            <person name="Paulsen I."/>
            <person name="Pilsyk S."/>
            <person name="Pocsi I."/>
            <person name="Punt P.J."/>
            <person name="Ram A.F."/>
            <person name="Ren Q."/>
            <person name="Robellet X."/>
            <person name="Robson G."/>
            <person name="Seiboth B."/>
            <person name="van Solingen P."/>
            <person name="Specht T."/>
            <person name="Sun J."/>
            <person name="Taheri-Talesh N."/>
            <person name="Takeshita N."/>
            <person name="Ussery D."/>
            <person name="vanKuyk P.A."/>
            <person name="Visser H."/>
            <person name="van de Vondervoort P.J."/>
            <person name="de Vries R.P."/>
            <person name="Walton J."/>
            <person name="Xiang X."/>
            <person name="Xiong Y."/>
            <person name="Zeng A.P."/>
            <person name="Brandt B.W."/>
            <person name="Cornell M.J."/>
            <person name="van den Hondel C.A."/>
            <person name="Visser J."/>
            <person name="Oliver S.G."/>
            <person name="Turner G."/>
        </authorList>
    </citation>
    <scope>GENOME REANNOTATION</scope>
    <source>
        <strain evidence="4">FGSC A4 / ATCC 38163 / CBS 112.46 / NRRL 194 / M139</strain>
    </source>
</reference>
<feature type="domain" description="DJ-1/PfpI" evidence="2">
    <location>
        <begin position="74"/>
        <end position="249"/>
    </location>
</feature>
<dbReference type="CDD" id="cd03139">
    <property type="entry name" value="GATase1_PfpI_2"/>
    <property type="match status" value="1"/>
</dbReference>
<accession>C8VEP3</accession>
<dbReference type="SUPFAM" id="SSF52317">
    <property type="entry name" value="Class I glutamine amidotransferase-like"/>
    <property type="match status" value="1"/>
</dbReference>
<dbReference type="InterPro" id="IPR029062">
    <property type="entry name" value="Class_I_gatase-like"/>
</dbReference>
<evidence type="ECO:0000313" key="3">
    <source>
        <dbReference type="EMBL" id="CBF80731.1"/>
    </source>
</evidence>
<gene>
    <name evidence="3" type="ORF">ANIA_08527</name>
</gene>
<name>Q5AT53_EMENI</name>
<dbReference type="GeneID" id="2868659"/>
<dbReference type="PANTHER" id="PTHR43130">
    <property type="entry name" value="ARAC-FAMILY TRANSCRIPTIONAL REGULATOR"/>
    <property type="match status" value="1"/>
</dbReference>
<dbReference type="InParanoid" id="Q5AT53"/>
<dbReference type="RefSeq" id="XP_681796.1">
    <property type="nucleotide sequence ID" value="XM_676704.1"/>
</dbReference>
<dbReference type="KEGG" id="ani:ANIA_08527"/>
<dbReference type="OrthoDB" id="543156at2759"/>
<accession>Q5AT53</accession>
<dbReference type="InterPro" id="IPR002818">
    <property type="entry name" value="DJ-1/PfpI"/>
</dbReference>
<proteinExistence type="predicted"/>
<feature type="chain" id="PRO_5010263087" evidence="1">
    <location>
        <begin position="23"/>
        <end position="284"/>
    </location>
</feature>
<feature type="signal peptide" evidence="1">
    <location>
        <begin position="1"/>
        <end position="22"/>
    </location>
</feature>
<dbReference type="STRING" id="227321.Q5AT53"/>